<dbReference type="PROSITE" id="PS51886">
    <property type="entry name" value="TLDC"/>
    <property type="match status" value="1"/>
</dbReference>
<dbReference type="InterPro" id="IPR006571">
    <property type="entry name" value="TLDc_dom"/>
</dbReference>
<dbReference type="InterPro" id="IPR011333">
    <property type="entry name" value="SKP1/BTB/POZ_sf"/>
</dbReference>
<dbReference type="Gene3D" id="3.30.710.10">
    <property type="entry name" value="Potassium Channel Kv1.1, Chain A"/>
    <property type="match status" value="1"/>
</dbReference>
<evidence type="ECO:0000259" key="1">
    <source>
        <dbReference type="PROSITE" id="PS50097"/>
    </source>
</evidence>
<dbReference type="OrthoDB" id="2425044at2759"/>
<dbReference type="PROSITE" id="PS50097">
    <property type="entry name" value="BTB"/>
    <property type="match status" value="1"/>
</dbReference>
<dbReference type="CDD" id="cd18186">
    <property type="entry name" value="BTB_POZ_ZBTB_KLHL-like"/>
    <property type="match status" value="1"/>
</dbReference>
<accession>A0A015LCB8</accession>
<dbReference type="HOGENOM" id="CLU_021542_0_1_1"/>
<evidence type="ECO:0000313" key="4">
    <source>
        <dbReference type="Proteomes" id="UP000022910"/>
    </source>
</evidence>
<dbReference type="AlphaFoldDB" id="A0A015LCB8"/>
<protein>
    <recommendedName>
        <fullName evidence="5">Kelch-like protein 17</fullName>
    </recommendedName>
</protein>
<comment type="caution">
    <text evidence="3">The sequence shown here is derived from an EMBL/GenBank/DDBJ whole genome shotgun (WGS) entry which is preliminary data.</text>
</comment>
<dbReference type="InterPro" id="IPR011705">
    <property type="entry name" value="BACK"/>
</dbReference>
<feature type="domain" description="TLDc" evidence="2">
    <location>
        <begin position="305"/>
        <end position="477"/>
    </location>
</feature>
<evidence type="ECO:0008006" key="5">
    <source>
        <dbReference type="Google" id="ProtNLM"/>
    </source>
</evidence>
<dbReference type="Pfam" id="PF07707">
    <property type="entry name" value="BACK"/>
    <property type="match status" value="1"/>
</dbReference>
<dbReference type="PANTHER" id="PTHR24410">
    <property type="entry name" value="HL07962P-RELATED"/>
    <property type="match status" value="1"/>
</dbReference>
<dbReference type="SUPFAM" id="SSF54695">
    <property type="entry name" value="POZ domain"/>
    <property type="match status" value="1"/>
</dbReference>
<evidence type="ECO:0000259" key="2">
    <source>
        <dbReference type="PROSITE" id="PS51886"/>
    </source>
</evidence>
<keyword evidence="4" id="KW-1185">Reference proteome</keyword>
<dbReference type="EMBL" id="JEMT01011259">
    <property type="protein sequence ID" value="EXX77349.1"/>
    <property type="molecule type" value="Genomic_DNA"/>
</dbReference>
<name>A0A015LCB8_RHIIW</name>
<dbReference type="Proteomes" id="UP000022910">
    <property type="component" value="Unassembled WGS sequence"/>
</dbReference>
<sequence>MSEFFTSLSKDFSVLLDHSDDYNVIIRVGDEKNEKTFQAHSVILRARSPYFKRALSNDWARKEDGSTVFTKPNVSPAVFEIILKYIYSGTIDLNNQDPSHILELLIASDELLLQELFNHVQDYLLHNKSEWMKKNVVRVHRTINPREGCKRLQDFCLETICKNPLLVFKSEDFSTFEESLLLPLLSRDDLQTEEIEIWDHLIQWGIAQMNFSSSGEYDDCSLVPAVNVSKWEKKDFKELQRILKNCIPLIRFFEISSTDFYDKVWPYNSILPKDLREDIIKFHFKPSSRPISPLHKPRLIPFDSTLIKQEHVARLCDWIDRKDGKPYKFEDIPYKFKLLVRGSKDGFESEIFHEKCDHKGPTIVVMQIAYSGELVGGYNPIEWTTGDSRITTQNSFLFSFPKQGNIADAKLSRVSRPGYAIRVKDKSHGPCFGDKDLWMKQNFNAYDSCSSDKDDYQERVTTLSKFWVLEYEVFQVVKK</sequence>
<gene>
    <name evidence="3" type="ORF">RirG_024550</name>
</gene>
<reference evidence="3 4" key="1">
    <citation type="submission" date="2014-02" db="EMBL/GenBank/DDBJ databases">
        <title>Single nucleus genome sequencing reveals high similarity among nuclei of an endomycorrhizal fungus.</title>
        <authorList>
            <person name="Lin K."/>
            <person name="Geurts R."/>
            <person name="Zhang Z."/>
            <person name="Limpens E."/>
            <person name="Saunders D.G."/>
            <person name="Mu D."/>
            <person name="Pang E."/>
            <person name="Cao H."/>
            <person name="Cha H."/>
            <person name="Lin T."/>
            <person name="Zhou Q."/>
            <person name="Shang Y."/>
            <person name="Li Y."/>
            <person name="Ivanov S."/>
            <person name="Sharma T."/>
            <person name="Velzen R.V."/>
            <person name="Ruijter N.D."/>
            <person name="Aanen D.K."/>
            <person name="Win J."/>
            <person name="Kamoun S."/>
            <person name="Bisseling T."/>
            <person name="Huang S."/>
        </authorList>
    </citation>
    <scope>NUCLEOTIDE SEQUENCE [LARGE SCALE GENOMIC DNA]</scope>
    <source>
        <strain evidence="4">DAOM197198w</strain>
    </source>
</reference>
<proteinExistence type="predicted"/>
<dbReference type="InterPro" id="IPR000210">
    <property type="entry name" value="BTB/POZ_dom"/>
</dbReference>
<dbReference type="PANTHER" id="PTHR24410:SF23">
    <property type="entry name" value="BTB DOMAIN-CONTAINING PROTEIN-RELATED"/>
    <property type="match status" value="1"/>
</dbReference>
<dbReference type="Pfam" id="PF07534">
    <property type="entry name" value="TLD"/>
    <property type="match status" value="1"/>
</dbReference>
<dbReference type="InterPro" id="IPR051481">
    <property type="entry name" value="BTB-POZ/Galectin-3-binding"/>
</dbReference>
<feature type="domain" description="BTB" evidence="1">
    <location>
        <begin position="22"/>
        <end position="95"/>
    </location>
</feature>
<dbReference type="Gene3D" id="1.25.40.420">
    <property type="match status" value="1"/>
</dbReference>
<dbReference type="SMART" id="SM00225">
    <property type="entry name" value="BTB"/>
    <property type="match status" value="1"/>
</dbReference>
<dbReference type="Pfam" id="PF00651">
    <property type="entry name" value="BTB"/>
    <property type="match status" value="1"/>
</dbReference>
<organism evidence="3 4">
    <name type="scientific">Rhizophagus irregularis (strain DAOM 197198w)</name>
    <name type="common">Glomus intraradices</name>
    <dbReference type="NCBI Taxonomy" id="1432141"/>
    <lineage>
        <taxon>Eukaryota</taxon>
        <taxon>Fungi</taxon>
        <taxon>Fungi incertae sedis</taxon>
        <taxon>Mucoromycota</taxon>
        <taxon>Glomeromycotina</taxon>
        <taxon>Glomeromycetes</taxon>
        <taxon>Glomerales</taxon>
        <taxon>Glomeraceae</taxon>
        <taxon>Rhizophagus</taxon>
    </lineage>
</organism>
<dbReference type="SMR" id="A0A015LCB8"/>
<dbReference type="SMART" id="SM00584">
    <property type="entry name" value="TLDc"/>
    <property type="match status" value="1"/>
</dbReference>
<evidence type="ECO:0000313" key="3">
    <source>
        <dbReference type="EMBL" id="EXX77349.1"/>
    </source>
</evidence>